<reference evidence="1 2" key="1">
    <citation type="submission" date="2019-04" db="EMBL/GenBank/DDBJ databases">
        <title>Friends and foes A comparative genomics study of 23 Aspergillus species from section Flavi.</title>
        <authorList>
            <consortium name="DOE Joint Genome Institute"/>
            <person name="Kjaerbolling I."/>
            <person name="Vesth T."/>
            <person name="Frisvad J.C."/>
            <person name="Nybo J.L."/>
            <person name="Theobald S."/>
            <person name="Kildgaard S."/>
            <person name="Isbrandt T."/>
            <person name="Kuo A."/>
            <person name="Sato A."/>
            <person name="Lyhne E.K."/>
            <person name="Kogle M.E."/>
            <person name="Wiebenga A."/>
            <person name="Kun R.S."/>
            <person name="Lubbers R.J."/>
            <person name="Makela M.R."/>
            <person name="Barry K."/>
            <person name="Chovatia M."/>
            <person name="Clum A."/>
            <person name="Daum C."/>
            <person name="Haridas S."/>
            <person name="He G."/>
            <person name="LaButti K."/>
            <person name="Lipzen A."/>
            <person name="Mondo S."/>
            <person name="Riley R."/>
            <person name="Salamov A."/>
            <person name="Simmons B.A."/>
            <person name="Magnuson J.K."/>
            <person name="Henrissat B."/>
            <person name="Mortensen U.H."/>
            <person name="Larsen T.O."/>
            <person name="Devries R.P."/>
            <person name="Grigoriev I.V."/>
            <person name="Machida M."/>
            <person name="Baker S.E."/>
            <person name="Andersen M.R."/>
        </authorList>
    </citation>
    <scope>NUCLEOTIDE SEQUENCE [LARGE SCALE GENOMIC DNA]</scope>
    <source>
        <strain evidence="1 2">IBT 18842</strain>
    </source>
</reference>
<gene>
    <name evidence="1" type="ORF">BDV25DRAFT_9377</name>
</gene>
<dbReference type="OrthoDB" id="5584477at2759"/>
<dbReference type="EMBL" id="ML742034">
    <property type="protein sequence ID" value="KAE8153876.1"/>
    <property type="molecule type" value="Genomic_DNA"/>
</dbReference>
<protein>
    <submittedName>
        <fullName evidence="1">Uncharacterized protein</fullName>
    </submittedName>
</protein>
<proteinExistence type="predicted"/>
<dbReference type="PANTHER" id="PTHR38248:SF2">
    <property type="entry name" value="FUNK1 11"/>
    <property type="match status" value="1"/>
</dbReference>
<evidence type="ECO:0000313" key="1">
    <source>
        <dbReference type="EMBL" id="KAE8153876.1"/>
    </source>
</evidence>
<keyword evidence="2" id="KW-1185">Reference proteome</keyword>
<dbReference type="PANTHER" id="PTHR38248">
    <property type="entry name" value="FUNK1 6"/>
    <property type="match status" value="1"/>
</dbReference>
<evidence type="ECO:0000313" key="2">
    <source>
        <dbReference type="Proteomes" id="UP000325780"/>
    </source>
</evidence>
<dbReference type="Proteomes" id="UP000325780">
    <property type="component" value="Unassembled WGS sequence"/>
</dbReference>
<organism evidence="1 2">
    <name type="scientific">Aspergillus avenaceus</name>
    <dbReference type="NCBI Taxonomy" id="36643"/>
    <lineage>
        <taxon>Eukaryota</taxon>
        <taxon>Fungi</taxon>
        <taxon>Dikarya</taxon>
        <taxon>Ascomycota</taxon>
        <taxon>Pezizomycotina</taxon>
        <taxon>Eurotiomycetes</taxon>
        <taxon>Eurotiomycetidae</taxon>
        <taxon>Eurotiales</taxon>
        <taxon>Aspergillaceae</taxon>
        <taxon>Aspergillus</taxon>
        <taxon>Aspergillus subgen. Circumdati</taxon>
    </lineage>
</organism>
<dbReference type="AlphaFoldDB" id="A0A5N6U5K3"/>
<name>A0A5N6U5K3_ASPAV</name>
<accession>A0A5N6U5K3</accession>
<sequence>MTPLSRTEIIKSRPIGDGLNAFRDEFILICRISGLPYSIQSIHELDHDALQNLCICLILALQALPASRALPPVVGGAHKNLFNDLSRLSSSINSDEFNLNQLLPLLVAAFHRESDEVIWDKIYTAAAETTPPPRPPPYVEQTPYSCSTSMILNSHKHQDNIDALLKEELGSIYTDIPGFKKAFFGEVKDLEKAGTAVFYKFIKGEDPLYRKPTD</sequence>